<feature type="compositionally biased region" description="Basic residues" evidence="1">
    <location>
        <begin position="310"/>
        <end position="322"/>
    </location>
</feature>
<feature type="compositionally biased region" description="Basic and acidic residues" evidence="1">
    <location>
        <begin position="299"/>
        <end position="309"/>
    </location>
</feature>
<dbReference type="InParanoid" id="A0A409X1Q7"/>
<dbReference type="Proteomes" id="UP000284842">
    <property type="component" value="Unassembled WGS sequence"/>
</dbReference>
<feature type="compositionally biased region" description="Basic residues" evidence="1">
    <location>
        <begin position="386"/>
        <end position="403"/>
    </location>
</feature>
<protein>
    <recommendedName>
        <fullName evidence="4">No apical meristem-associated C-terminal domain-containing protein</fullName>
    </recommendedName>
</protein>
<feature type="region of interest" description="Disordered" evidence="1">
    <location>
        <begin position="65"/>
        <end position="95"/>
    </location>
</feature>
<feature type="compositionally biased region" description="Polar residues" evidence="1">
    <location>
        <begin position="23"/>
        <end position="46"/>
    </location>
</feature>
<name>A0A409X1Q7_9AGAR</name>
<evidence type="ECO:0000256" key="1">
    <source>
        <dbReference type="SAM" id="MobiDB-lite"/>
    </source>
</evidence>
<accession>A0A409X1Q7</accession>
<gene>
    <name evidence="2" type="ORF">CVT24_002737</name>
</gene>
<sequence length="499" mass="54487">MNPYNSTTQPYSNYNTNWCFPQANANSTNPNPHSATQAPESGNSLVSVPHRDTVFQDYHNKPVHNNYLNYNSSPATPVRPSRLPSSQHHIPNYPPHQLYNPQHYSQPISPQLNTYRNANNQSYTPSNRLPPINTAAYTTPPVVRLSALHAQANKENTAPPPAKVPPAKAKGLGSRSGAANRRKEGGSEDEVEKLDSKAKKSAALKIPSTNKLTDEEGIRFVTYATSEGIWDTFRLKALPVCVKMGAELNKTAECLTSYWNGVWERYKACKDAEEHTGGGDGDQSRTKPDETEDDETTDTEGKGSKDTKPKGVKRKRGKTKVRGGKWSQEYLDKFRHGKIYNLIDAVAKNDASVTRAQAFSSAGAVSDDSSDSDDVEVLSESSPPTKKAKKSARSKSRKKKSLKTKATAVGPSSSDGDLLTTALTRISDAAAQRAAREAKESKANQQLKLLSAAHQWSESTNPKVRRVGEKLFLKELAAAGIVLSDSDDNAADDKINNLV</sequence>
<dbReference type="AlphaFoldDB" id="A0A409X1Q7"/>
<keyword evidence="3" id="KW-1185">Reference proteome</keyword>
<evidence type="ECO:0000313" key="2">
    <source>
        <dbReference type="EMBL" id="PPQ84671.1"/>
    </source>
</evidence>
<feature type="compositionally biased region" description="Polar residues" evidence="1">
    <location>
        <begin position="66"/>
        <end position="75"/>
    </location>
</feature>
<dbReference type="EMBL" id="NHTK01004839">
    <property type="protein sequence ID" value="PPQ84671.1"/>
    <property type="molecule type" value="Genomic_DNA"/>
</dbReference>
<feature type="region of interest" description="Disordered" evidence="1">
    <location>
        <begin position="272"/>
        <end position="322"/>
    </location>
</feature>
<dbReference type="STRING" id="181874.A0A409X1Q7"/>
<feature type="region of interest" description="Disordered" evidence="1">
    <location>
        <begin position="23"/>
        <end position="47"/>
    </location>
</feature>
<feature type="compositionally biased region" description="Basic and acidic residues" evidence="1">
    <location>
        <begin position="272"/>
        <end position="289"/>
    </location>
</feature>
<dbReference type="OrthoDB" id="3270471at2759"/>
<evidence type="ECO:0008006" key="4">
    <source>
        <dbReference type="Google" id="ProtNLM"/>
    </source>
</evidence>
<feature type="region of interest" description="Disordered" evidence="1">
    <location>
        <begin position="153"/>
        <end position="198"/>
    </location>
</feature>
<organism evidence="2 3">
    <name type="scientific">Panaeolus cyanescens</name>
    <dbReference type="NCBI Taxonomy" id="181874"/>
    <lineage>
        <taxon>Eukaryota</taxon>
        <taxon>Fungi</taxon>
        <taxon>Dikarya</taxon>
        <taxon>Basidiomycota</taxon>
        <taxon>Agaricomycotina</taxon>
        <taxon>Agaricomycetes</taxon>
        <taxon>Agaricomycetidae</taxon>
        <taxon>Agaricales</taxon>
        <taxon>Agaricineae</taxon>
        <taxon>Galeropsidaceae</taxon>
        <taxon>Panaeolus</taxon>
    </lineage>
</organism>
<feature type="region of interest" description="Disordered" evidence="1">
    <location>
        <begin position="360"/>
        <end position="417"/>
    </location>
</feature>
<proteinExistence type="predicted"/>
<comment type="caution">
    <text evidence="2">The sequence shown here is derived from an EMBL/GenBank/DDBJ whole genome shotgun (WGS) entry which is preliminary data.</text>
</comment>
<evidence type="ECO:0000313" key="3">
    <source>
        <dbReference type="Proteomes" id="UP000284842"/>
    </source>
</evidence>
<reference evidence="2 3" key="1">
    <citation type="journal article" date="2018" name="Evol. Lett.">
        <title>Horizontal gene cluster transfer increased hallucinogenic mushroom diversity.</title>
        <authorList>
            <person name="Reynolds H.T."/>
            <person name="Vijayakumar V."/>
            <person name="Gluck-Thaler E."/>
            <person name="Korotkin H.B."/>
            <person name="Matheny P.B."/>
            <person name="Slot J.C."/>
        </authorList>
    </citation>
    <scope>NUCLEOTIDE SEQUENCE [LARGE SCALE GENOMIC DNA]</scope>
    <source>
        <strain evidence="2 3">2629</strain>
    </source>
</reference>
<feature type="compositionally biased region" description="Acidic residues" evidence="1">
    <location>
        <begin position="368"/>
        <end position="377"/>
    </location>
</feature>